<dbReference type="Proteomes" id="UP000430692">
    <property type="component" value="Unassembled WGS sequence"/>
</dbReference>
<proteinExistence type="predicted"/>
<keyword evidence="3" id="KW-0804">Transcription</keyword>
<dbReference type="RefSeq" id="WP_160802151.1">
    <property type="nucleotide sequence ID" value="NZ_WUUL01000009.1"/>
</dbReference>
<keyword evidence="1" id="KW-0805">Transcription regulation</keyword>
<dbReference type="EMBL" id="WUUL01000009">
    <property type="protein sequence ID" value="MXQ54805.1"/>
    <property type="molecule type" value="Genomic_DNA"/>
</dbReference>
<evidence type="ECO:0000256" key="2">
    <source>
        <dbReference type="ARBA" id="ARBA00023125"/>
    </source>
</evidence>
<name>A0A6I4VXV7_9BACL</name>
<sequence>MESCICPKFEAAIEILAKKWTGLILRVLMEEKRRFRDIREQIPQMSERMLAERLKELEASGLINRQVYPETPVRIEYTLTDKGKALQPVLDSIEKWAHEWI</sequence>
<dbReference type="PROSITE" id="PS51118">
    <property type="entry name" value="HTH_HXLR"/>
    <property type="match status" value="1"/>
</dbReference>
<evidence type="ECO:0000256" key="3">
    <source>
        <dbReference type="ARBA" id="ARBA00023163"/>
    </source>
</evidence>
<dbReference type="PANTHER" id="PTHR33204">
    <property type="entry name" value="TRANSCRIPTIONAL REGULATOR, MARR FAMILY"/>
    <property type="match status" value="1"/>
</dbReference>
<keyword evidence="2" id="KW-0238">DNA-binding</keyword>
<organism evidence="5 6">
    <name type="scientific">Shimazuella alba</name>
    <dbReference type="NCBI Taxonomy" id="2690964"/>
    <lineage>
        <taxon>Bacteria</taxon>
        <taxon>Bacillati</taxon>
        <taxon>Bacillota</taxon>
        <taxon>Bacilli</taxon>
        <taxon>Bacillales</taxon>
        <taxon>Thermoactinomycetaceae</taxon>
        <taxon>Shimazuella</taxon>
    </lineage>
</organism>
<gene>
    <name evidence="5" type="ORF">GSM42_13995</name>
</gene>
<dbReference type="SUPFAM" id="SSF46785">
    <property type="entry name" value="Winged helix' DNA-binding domain"/>
    <property type="match status" value="1"/>
</dbReference>
<evidence type="ECO:0000259" key="4">
    <source>
        <dbReference type="PROSITE" id="PS51118"/>
    </source>
</evidence>
<evidence type="ECO:0000256" key="1">
    <source>
        <dbReference type="ARBA" id="ARBA00023015"/>
    </source>
</evidence>
<comment type="caution">
    <text evidence="5">The sequence shown here is derived from an EMBL/GenBank/DDBJ whole genome shotgun (WGS) entry which is preliminary data.</text>
</comment>
<dbReference type="InterPro" id="IPR036390">
    <property type="entry name" value="WH_DNA-bd_sf"/>
</dbReference>
<accession>A0A6I4VXV7</accession>
<dbReference type="AlphaFoldDB" id="A0A6I4VXV7"/>
<dbReference type="InterPro" id="IPR002577">
    <property type="entry name" value="HTH_HxlR"/>
</dbReference>
<feature type="domain" description="HTH hxlR-type" evidence="4">
    <location>
        <begin position="6"/>
        <end position="101"/>
    </location>
</feature>
<reference evidence="5 6" key="1">
    <citation type="submission" date="2019-12" db="EMBL/GenBank/DDBJ databases">
        <title>Whole-genome analyses of novel actinobacteria.</title>
        <authorList>
            <person name="Sahin N."/>
            <person name="Saygin H."/>
        </authorList>
    </citation>
    <scope>NUCLEOTIDE SEQUENCE [LARGE SCALE GENOMIC DNA]</scope>
    <source>
        <strain evidence="5 6">KC615</strain>
    </source>
</reference>
<protein>
    <submittedName>
        <fullName evidence="5">Transcriptional regulator</fullName>
    </submittedName>
</protein>
<dbReference type="InterPro" id="IPR036388">
    <property type="entry name" value="WH-like_DNA-bd_sf"/>
</dbReference>
<dbReference type="PANTHER" id="PTHR33204:SF37">
    <property type="entry name" value="HTH-TYPE TRANSCRIPTIONAL REGULATOR YODB"/>
    <property type="match status" value="1"/>
</dbReference>
<dbReference type="Pfam" id="PF01638">
    <property type="entry name" value="HxlR"/>
    <property type="match status" value="1"/>
</dbReference>
<keyword evidence="6" id="KW-1185">Reference proteome</keyword>
<dbReference type="Gene3D" id="1.10.10.10">
    <property type="entry name" value="Winged helix-like DNA-binding domain superfamily/Winged helix DNA-binding domain"/>
    <property type="match status" value="1"/>
</dbReference>
<evidence type="ECO:0000313" key="5">
    <source>
        <dbReference type="EMBL" id="MXQ54805.1"/>
    </source>
</evidence>
<dbReference type="GO" id="GO:0003677">
    <property type="term" value="F:DNA binding"/>
    <property type="evidence" value="ECO:0007669"/>
    <property type="project" value="UniProtKB-KW"/>
</dbReference>
<evidence type="ECO:0000313" key="6">
    <source>
        <dbReference type="Proteomes" id="UP000430692"/>
    </source>
</evidence>